<evidence type="ECO:0000313" key="13">
    <source>
        <dbReference type="Proteomes" id="UP000682739"/>
    </source>
</evidence>
<organism evidence="12 13">
    <name type="scientific">Psychrosphaera ytuae</name>
    <dbReference type="NCBI Taxonomy" id="2820710"/>
    <lineage>
        <taxon>Bacteria</taxon>
        <taxon>Pseudomonadati</taxon>
        <taxon>Pseudomonadota</taxon>
        <taxon>Gammaproteobacteria</taxon>
        <taxon>Alteromonadales</taxon>
        <taxon>Pseudoalteromonadaceae</taxon>
        <taxon>Psychrosphaera</taxon>
    </lineage>
</organism>
<dbReference type="Pfam" id="PF00733">
    <property type="entry name" value="Asn_synthase"/>
    <property type="match status" value="1"/>
</dbReference>
<dbReference type="GO" id="GO:0005524">
    <property type="term" value="F:ATP binding"/>
    <property type="evidence" value="ECO:0007669"/>
    <property type="project" value="UniProtKB-KW"/>
</dbReference>
<feature type="binding site" evidence="9">
    <location>
        <position position="104"/>
    </location>
    <ligand>
        <name>L-glutamine</name>
        <dbReference type="ChEBI" id="CHEBI:58359"/>
    </ligand>
</feature>
<evidence type="ECO:0000256" key="3">
    <source>
        <dbReference type="ARBA" id="ARBA00012737"/>
    </source>
</evidence>
<evidence type="ECO:0000256" key="9">
    <source>
        <dbReference type="PIRSR" id="PIRSR001589-2"/>
    </source>
</evidence>
<evidence type="ECO:0000256" key="6">
    <source>
        <dbReference type="ARBA" id="ARBA00022962"/>
    </source>
</evidence>
<comment type="catalytic activity">
    <reaction evidence="7">
        <text>L-aspartate + L-glutamine + ATP + H2O = L-asparagine + L-glutamate + AMP + diphosphate + H(+)</text>
        <dbReference type="Rhea" id="RHEA:12228"/>
        <dbReference type="ChEBI" id="CHEBI:15377"/>
        <dbReference type="ChEBI" id="CHEBI:15378"/>
        <dbReference type="ChEBI" id="CHEBI:29985"/>
        <dbReference type="ChEBI" id="CHEBI:29991"/>
        <dbReference type="ChEBI" id="CHEBI:30616"/>
        <dbReference type="ChEBI" id="CHEBI:33019"/>
        <dbReference type="ChEBI" id="CHEBI:58048"/>
        <dbReference type="ChEBI" id="CHEBI:58359"/>
        <dbReference type="ChEBI" id="CHEBI:456215"/>
        <dbReference type="EC" id="6.3.5.4"/>
    </reaction>
</comment>
<comment type="pathway">
    <text evidence="1">Amino-acid biosynthesis; L-asparagine biosynthesis; L-asparagine from L-aspartate (L-Gln route): step 1/1.</text>
</comment>
<dbReference type="PANTHER" id="PTHR43284">
    <property type="entry name" value="ASPARAGINE SYNTHETASE (GLUTAMINE-HYDROLYZING)"/>
    <property type="match status" value="1"/>
</dbReference>
<dbReference type="CDD" id="cd01991">
    <property type="entry name" value="Asn_synthase_B_C"/>
    <property type="match status" value="1"/>
</dbReference>
<feature type="site" description="Important for beta-aspartyl-AMP intermediate formation" evidence="10">
    <location>
        <position position="373"/>
    </location>
</feature>
<dbReference type="CDD" id="cd00712">
    <property type="entry name" value="AsnB"/>
    <property type="match status" value="1"/>
</dbReference>
<dbReference type="InterPro" id="IPR033738">
    <property type="entry name" value="AsnB_N"/>
</dbReference>
<keyword evidence="4 9" id="KW-0547">Nucleotide-binding</keyword>
<keyword evidence="13" id="KW-1185">Reference proteome</keyword>
<evidence type="ECO:0000256" key="2">
    <source>
        <dbReference type="ARBA" id="ARBA00005752"/>
    </source>
</evidence>
<proteinExistence type="inferred from homology"/>
<dbReference type="SUPFAM" id="SSF56235">
    <property type="entry name" value="N-terminal nucleophile aminohydrolases (Ntn hydrolases)"/>
    <property type="match status" value="1"/>
</dbReference>
<keyword evidence="6 8" id="KW-0315">Glutamine amidotransferase</keyword>
<name>A0A975DAA0_9GAMM</name>
<dbReference type="NCBIfam" id="TIGR01536">
    <property type="entry name" value="asn_synth_AEB"/>
    <property type="match status" value="1"/>
</dbReference>
<dbReference type="PROSITE" id="PS51278">
    <property type="entry name" value="GATASE_TYPE_2"/>
    <property type="match status" value="1"/>
</dbReference>
<dbReference type="InterPro" id="IPR029055">
    <property type="entry name" value="Ntn_hydrolases_N"/>
</dbReference>
<gene>
    <name evidence="12" type="primary">asnB</name>
    <name evidence="12" type="ORF">J1N51_10270</name>
</gene>
<dbReference type="Proteomes" id="UP000682739">
    <property type="component" value="Chromosome"/>
</dbReference>
<evidence type="ECO:0000256" key="7">
    <source>
        <dbReference type="ARBA" id="ARBA00048741"/>
    </source>
</evidence>
<dbReference type="Pfam" id="PF13537">
    <property type="entry name" value="GATase_7"/>
    <property type="match status" value="1"/>
</dbReference>
<dbReference type="RefSeq" id="WP_208831043.1">
    <property type="nucleotide sequence ID" value="NZ_CP072110.1"/>
</dbReference>
<dbReference type="GO" id="GO:0006529">
    <property type="term" value="P:asparagine biosynthetic process"/>
    <property type="evidence" value="ECO:0007669"/>
    <property type="project" value="UniProtKB-KW"/>
</dbReference>
<dbReference type="EC" id="6.3.5.4" evidence="3"/>
<dbReference type="GO" id="GO:0004066">
    <property type="term" value="F:asparagine synthase (glutamine-hydrolyzing) activity"/>
    <property type="evidence" value="ECO:0007669"/>
    <property type="project" value="UniProtKB-EC"/>
</dbReference>
<dbReference type="KEGG" id="psym:J1N51_10270"/>
<feature type="binding site" evidence="9">
    <location>
        <begin position="371"/>
        <end position="372"/>
    </location>
    <ligand>
        <name>ATP</name>
        <dbReference type="ChEBI" id="CHEBI:30616"/>
    </ligand>
</feature>
<dbReference type="GO" id="GO:0005829">
    <property type="term" value="C:cytosol"/>
    <property type="evidence" value="ECO:0007669"/>
    <property type="project" value="TreeGrafter"/>
</dbReference>
<accession>A0A975DAA0</accession>
<evidence type="ECO:0000256" key="4">
    <source>
        <dbReference type="ARBA" id="ARBA00022741"/>
    </source>
</evidence>
<dbReference type="EMBL" id="CP072110">
    <property type="protein sequence ID" value="QTH63128.1"/>
    <property type="molecule type" value="Genomic_DNA"/>
</dbReference>
<dbReference type="AlphaFoldDB" id="A0A975DAA0"/>
<evidence type="ECO:0000256" key="8">
    <source>
        <dbReference type="PIRSR" id="PIRSR001589-1"/>
    </source>
</evidence>
<dbReference type="InterPro" id="IPR014729">
    <property type="entry name" value="Rossmann-like_a/b/a_fold"/>
</dbReference>
<evidence type="ECO:0000259" key="11">
    <source>
        <dbReference type="PROSITE" id="PS51278"/>
    </source>
</evidence>
<dbReference type="SUPFAM" id="SSF52402">
    <property type="entry name" value="Adenine nucleotide alpha hydrolases-like"/>
    <property type="match status" value="1"/>
</dbReference>
<comment type="similarity">
    <text evidence="2">Belongs to the asparagine synthetase family.</text>
</comment>
<sequence>MCGFVALINSPEAKGLDTNTSQTVLAQLTQTLHHRGPDDIGYFISDNQQVQLGHTRLSIIDINNGHQPLLTDVSVLVYNGEIYNHSELRTELIGLGHHFNSVCDTEVLAKAYEQWGVDFLYKLNGMFAFVLFDKQNDTVLIARDRLGIKPVYWHQTPDNKLLFGSELKAITAHPDTQVQLNPRAISDYFSLGYIPEPYSIYKGINKLEAGHYIQLSLNNPDSFTDVNSIQYWDCLKAINSPTNSTTQQEFEQGQALLCDAIDKQTIADVPVGAFLSGGVDSSIIVSQMNRHQNVSTFSMGFDQTDYDESQQAEQVASQVQTKHTAMTVSCNTFDYLPELIKMFDEPFADNSAIPTYLLTKQAKKQVTVMLSGDGADELFLGYRNYRLLKLEGKLKNLLPKRVSTPVFKFLAKVYPELPWAPQFLRAHSTLEALNNDFVSNFHRAMSINSPEILQQIFSDKLLSQLDGYSSRHYFKTFADKVTVGDCIKKAQYIDFKTYLPGNILTKVDRTTMANSIEARVPFLDHRLVEQWISKSSDQNIKGSNAKLLLRTIAKSLIPKAVVNRRKKSFTSPMDEWFRMMTQSELRKRMQLEHLASSEMFNMPGIDSLIEQHYSGKKNLGMTLWSLSVFAEFLKQNGMKPLIKTSDQNKK</sequence>
<evidence type="ECO:0000313" key="12">
    <source>
        <dbReference type="EMBL" id="QTH63128.1"/>
    </source>
</evidence>
<keyword evidence="12" id="KW-0436">Ligase</keyword>
<feature type="active site" description="For GATase activity" evidence="8">
    <location>
        <position position="2"/>
    </location>
</feature>
<evidence type="ECO:0000256" key="1">
    <source>
        <dbReference type="ARBA" id="ARBA00005187"/>
    </source>
</evidence>
<reference evidence="12" key="1">
    <citation type="submission" date="2021-03" db="EMBL/GenBank/DDBJ databases">
        <title>Description of Psychrosphaera ytuae sp. nov. isolated from deep sea sediment of South China Sea.</title>
        <authorList>
            <person name="Zhang J."/>
            <person name="Xu X.-D."/>
        </authorList>
    </citation>
    <scope>NUCLEOTIDE SEQUENCE</scope>
    <source>
        <strain evidence="12">MTZ26</strain>
    </source>
</reference>
<keyword evidence="8" id="KW-0028">Amino-acid biosynthesis</keyword>
<feature type="domain" description="Glutamine amidotransferase type-2" evidence="11">
    <location>
        <begin position="2"/>
        <end position="218"/>
    </location>
</feature>
<dbReference type="PIRSF" id="PIRSF001589">
    <property type="entry name" value="Asn_synthetase_glu-h"/>
    <property type="match status" value="1"/>
</dbReference>
<evidence type="ECO:0000256" key="10">
    <source>
        <dbReference type="PIRSR" id="PIRSR001589-3"/>
    </source>
</evidence>
<evidence type="ECO:0000256" key="5">
    <source>
        <dbReference type="ARBA" id="ARBA00022840"/>
    </source>
</evidence>
<keyword evidence="5 9" id="KW-0067">ATP-binding</keyword>
<dbReference type="InterPro" id="IPR001962">
    <property type="entry name" value="Asn_synthase"/>
</dbReference>
<keyword evidence="8" id="KW-0061">Asparagine biosynthesis</keyword>
<dbReference type="Gene3D" id="3.60.20.10">
    <property type="entry name" value="Glutamine Phosphoribosylpyrophosphate, subunit 1, domain 1"/>
    <property type="match status" value="1"/>
</dbReference>
<dbReference type="InterPro" id="IPR006426">
    <property type="entry name" value="Asn_synth_AEB"/>
</dbReference>
<dbReference type="InterPro" id="IPR051786">
    <property type="entry name" value="ASN_synthetase/amidase"/>
</dbReference>
<dbReference type="InterPro" id="IPR017932">
    <property type="entry name" value="GATase_2_dom"/>
</dbReference>
<dbReference type="PANTHER" id="PTHR43284:SF1">
    <property type="entry name" value="ASPARAGINE SYNTHETASE"/>
    <property type="match status" value="1"/>
</dbReference>
<dbReference type="Gene3D" id="3.40.50.620">
    <property type="entry name" value="HUPs"/>
    <property type="match status" value="2"/>
</dbReference>
<protein>
    <recommendedName>
        <fullName evidence="3">asparagine synthase (glutamine-hydrolyzing)</fullName>
        <ecNumber evidence="3">6.3.5.4</ecNumber>
    </recommendedName>
</protein>